<sequence length="379" mass="42579">MEATPPLATGRKRRAAGKGGGDQGGRDLDHETHIWTERERRKKMRDMFANLHALLPQLPPKADKSTIVEEAVKHIRKLQKTLEKLQEQKLEKLHGIITPVNSVPTIITKQKLLTKSWEEFLADQGSSKYNSPAIAENSFSFPQIPAIFQTWTSPNVSLNICGNDAHISICCPKKAGLLSAICYVLEKHKLELVSAQVSSDHHRSMYMIQAHANGVSNQVQEDFPVQEMYKQAAGEIMLCFYIKFYPESSKALERVNKELHHLSTKPGAELVNLLGKYAVLILYISLSSTIPLSYSLAISFLVFHVTREAIWPTDILKWAIEGKLPYFVASVEINKQLESHSKSCPISVSRIFRPIHVVSSQKLESMAAEIAHKIQLELP</sequence>
<accession>A0ABD1VMA3</accession>
<dbReference type="SUPFAM" id="SSF47459">
    <property type="entry name" value="HLH, helix-loop-helix DNA-binding domain"/>
    <property type="match status" value="1"/>
</dbReference>
<feature type="region of interest" description="Disordered" evidence="5">
    <location>
        <begin position="1"/>
        <end position="31"/>
    </location>
</feature>
<keyword evidence="3" id="KW-0804">Transcription</keyword>
<dbReference type="GO" id="GO:0005634">
    <property type="term" value="C:nucleus"/>
    <property type="evidence" value="ECO:0007669"/>
    <property type="project" value="UniProtKB-SubCell"/>
</dbReference>
<proteinExistence type="predicted"/>
<evidence type="ECO:0000313" key="8">
    <source>
        <dbReference type="Proteomes" id="UP001604277"/>
    </source>
</evidence>
<dbReference type="Pfam" id="PF00010">
    <property type="entry name" value="HLH"/>
    <property type="match status" value="1"/>
</dbReference>
<dbReference type="Proteomes" id="UP001604277">
    <property type="component" value="Unassembled WGS sequence"/>
</dbReference>
<dbReference type="InterPro" id="IPR011598">
    <property type="entry name" value="bHLH_dom"/>
</dbReference>
<keyword evidence="2" id="KW-0805">Transcription regulation</keyword>
<evidence type="ECO:0000256" key="1">
    <source>
        <dbReference type="ARBA" id="ARBA00004123"/>
    </source>
</evidence>
<dbReference type="InterPro" id="IPR045239">
    <property type="entry name" value="bHLH95_bHLH"/>
</dbReference>
<organism evidence="7 8">
    <name type="scientific">Forsythia ovata</name>
    <dbReference type="NCBI Taxonomy" id="205694"/>
    <lineage>
        <taxon>Eukaryota</taxon>
        <taxon>Viridiplantae</taxon>
        <taxon>Streptophyta</taxon>
        <taxon>Embryophyta</taxon>
        <taxon>Tracheophyta</taxon>
        <taxon>Spermatophyta</taxon>
        <taxon>Magnoliopsida</taxon>
        <taxon>eudicotyledons</taxon>
        <taxon>Gunneridae</taxon>
        <taxon>Pentapetalae</taxon>
        <taxon>asterids</taxon>
        <taxon>lamiids</taxon>
        <taxon>Lamiales</taxon>
        <taxon>Oleaceae</taxon>
        <taxon>Forsythieae</taxon>
        <taxon>Forsythia</taxon>
    </lineage>
</organism>
<evidence type="ECO:0000313" key="7">
    <source>
        <dbReference type="EMBL" id="KAL2537500.1"/>
    </source>
</evidence>
<gene>
    <name evidence="7" type="ORF">Fot_18891</name>
</gene>
<dbReference type="AlphaFoldDB" id="A0ABD1VMA3"/>
<dbReference type="PROSITE" id="PS50888">
    <property type="entry name" value="BHLH"/>
    <property type="match status" value="1"/>
</dbReference>
<dbReference type="InterPro" id="IPR045865">
    <property type="entry name" value="ACT-like_dom_sf"/>
</dbReference>
<dbReference type="CDD" id="cd11393">
    <property type="entry name" value="bHLH_AtbHLH_like"/>
    <property type="match status" value="1"/>
</dbReference>
<comment type="caution">
    <text evidence="7">The sequence shown here is derived from an EMBL/GenBank/DDBJ whole genome shotgun (WGS) entry which is preliminary data.</text>
</comment>
<evidence type="ECO:0000256" key="5">
    <source>
        <dbReference type="SAM" id="MobiDB-lite"/>
    </source>
</evidence>
<dbReference type="GO" id="GO:0080090">
    <property type="term" value="P:regulation of primary metabolic process"/>
    <property type="evidence" value="ECO:0007669"/>
    <property type="project" value="UniProtKB-ARBA"/>
</dbReference>
<reference evidence="8" key="1">
    <citation type="submission" date="2024-07" db="EMBL/GenBank/DDBJ databases">
        <title>Two chromosome-level genome assemblies of Korean endemic species Abeliophyllum distichum and Forsythia ovata (Oleaceae).</title>
        <authorList>
            <person name="Jang H."/>
        </authorList>
    </citation>
    <scope>NUCLEOTIDE SEQUENCE [LARGE SCALE GENOMIC DNA]</scope>
</reference>
<feature type="domain" description="BHLH" evidence="6">
    <location>
        <begin position="28"/>
        <end position="78"/>
    </location>
</feature>
<dbReference type="SUPFAM" id="SSF55021">
    <property type="entry name" value="ACT-like"/>
    <property type="match status" value="1"/>
</dbReference>
<dbReference type="InterPro" id="IPR044278">
    <property type="entry name" value="BHLH95-like"/>
</dbReference>
<dbReference type="PANTHER" id="PTHR46772:SF8">
    <property type="entry name" value="TRANSCRIPTION FACTOR BHLH95"/>
    <property type="match status" value="1"/>
</dbReference>
<keyword evidence="8" id="KW-1185">Reference proteome</keyword>
<evidence type="ECO:0000259" key="6">
    <source>
        <dbReference type="PROSITE" id="PS50888"/>
    </source>
</evidence>
<dbReference type="InterPro" id="IPR054502">
    <property type="entry name" value="bHLH-TF_ACT-like_plant"/>
</dbReference>
<dbReference type="Pfam" id="PF22754">
    <property type="entry name" value="bHLH-TF_ACT-like_plant"/>
    <property type="match status" value="1"/>
</dbReference>
<evidence type="ECO:0000256" key="2">
    <source>
        <dbReference type="ARBA" id="ARBA00023015"/>
    </source>
</evidence>
<comment type="subcellular location">
    <subcellularLocation>
        <location evidence="1">Nucleus</location>
    </subcellularLocation>
</comment>
<dbReference type="InterPro" id="IPR036638">
    <property type="entry name" value="HLH_DNA-bd_sf"/>
</dbReference>
<evidence type="ECO:0000256" key="4">
    <source>
        <dbReference type="ARBA" id="ARBA00023242"/>
    </source>
</evidence>
<dbReference type="EMBL" id="JBFOLJ010000005">
    <property type="protein sequence ID" value="KAL2537500.1"/>
    <property type="molecule type" value="Genomic_DNA"/>
</dbReference>
<dbReference type="PANTHER" id="PTHR46772">
    <property type="entry name" value="BHLH DOMAIN-CONTAINING PROTEIN"/>
    <property type="match status" value="1"/>
</dbReference>
<name>A0ABD1VMA3_9LAMI</name>
<dbReference type="Gene3D" id="4.10.280.10">
    <property type="entry name" value="Helix-loop-helix DNA-binding domain"/>
    <property type="match status" value="1"/>
</dbReference>
<dbReference type="SMART" id="SM00353">
    <property type="entry name" value="HLH"/>
    <property type="match status" value="1"/>
</dbReference>
<dbReference type="CDD" id="cd04873">
    <property type="entry name" value="ACT_UUR-ACR-like"/>
    <property type="match status" value="1"/>
</dbReference>
<protein>
    <submittedName>
        <fullName evidence="7">Transcription factor bHLH</fullName>
    </submittedName>
</protein>
<evidence type="ECO:0000256" key="3">
    <source>
        <dbReference type="ARBA" id="ARBA00023163"/>
    </source>
</evidence>
<keyword evidence="4" id="KW-0539">Nucleus</keyword>